<protein>
    <submittedName>
        <fullName evidence="1">P33</fullName>
    </submittedName>
</protein>
<evidence type="ECO:0000313" key="1">
    <source>
        <dbReference type="EMBL" id="AUA60308.1"/>
    </source>
</evidence>
<name>A0A2H4UZX8_9ABAC</name>
<evidence type="ECO:0000313" key="2">
    <source>
        <dbReference type="Proteomes" id="UP000290445"/>
    </source>
</evidence>
<dbReference type="GeneID" id="41699971"/>
<organism evidence="1 2">
    <name type="scientific">Operophtera brumata nucleopolyhedrovirus</name>
    <dbReference type="NCBI Taxonomy" id="1046267"/>
    <lineage>
        <taxon>Viruses</taxon>
        <taxon>Viruses incertae sedis</taxon>
        <taxon>Naldaviricetes</taxon>
        <taxon>Lefavirales</taxon>
        <taxon>Baculoviridae</taxon>
        <taxon>Alphabaculovirus</taxon>
        <taxon>Alphabaculovirus opbrumatae</taxon>
    </lineage>
</organism>
<dbReference type="OrthoDB" id="8905at10239"/>
<keyword evidence="2" id="KW-1185">Reference proteome</keyword>
<dbReference type="InterPro" id="IPR007879">
    <property type="entry name" value="Baculo_p33"/>
</dbReference>
<dbReference type="Pfam" id="PF05214">
    <property type="entry name" value="Baculo_p33"/>
    <property type="match status" value="1"/>
</dbReference>
<dbReference type="Proteomes" id="UP000290445">
    <property type="component" value="Segment"/>
</dbReference>
<reference evidence="1 2" key="1">
    <citation type="journal article" date="2017" name="Viruses">
        <title>The Operophtera brumata Nucleopolyhedrovirus (OpbuNPV) Represents an Early, Divergent Lineage within Genus Alphabaculovirus.</title>
        <authorList>
            <person name="Harrison R.L."/>
            <person name="Rowley D.L."/>
            <person name="Mowery J.D."/>
            <person name="Bauchan G.R."/>
            <person name="Burand J.P."/>
        </authorList>
    </citation>
    <scope>NUCLEOTIDE SEQUENCE [LARGE SCALE GENOMIC DNA]</scope>
    <source>
        <strain evidence="1">OpbuNPV-MA</strain>
    </source>
</reference>
<dbReference type="RefSeq" id="YP_009552637.1">
    <property type="nucleotide sequence ID" value="NC_040621.1"/>
</dbReference>
<dbReference type="KEGG" id="vg:41699971"/>
<accession>A0A2H4UZX8</accession>
<proteinExistence type="predicted"/>
<dbReference type="EMBL" id="MF614691">
    <property type="protein sequence ID" value="AUA60308.1"/>
    <property type="molecule type" value="Genomic_DNA"/>
</dbReference>
<sequence>MIPLTPLYSRYRDSFFLFIFRLMDLMRVSTSDKMTLNLSKELTYLYHVACLIAYKDVQEKEIAELQSWALALPKNIKLEEMKQMFIEKMNELNLRAFLPKNYTYTFTTIWDTFHLMAMIVDDMIANRDKYEYNFITHHLNNFKSFYINIFIKLLCPVCAYHYLLTRGVMVVAIEKLELALRKEHEGTPIVMVEEINRNKGLKNYLLTHYIVYTSMEFHNHINTYRYIQRNLGNINEYTPMQWNNYKKDLQLT</sequence>